<dbReference type="InterPro" id="IPR040201">
    <property type="entry name" value="Mrg3-like"/>
</dbReference>
<dbReference type="InterPro" id="IPR011990">
    <property type="entry name" value="TPR-like_helical_dom_sf"/>
</dbReference>
<dbReference type="Proteomes" id="UP000284842">
    <property type="component" value="Unassembled WGS sequence"/>
</dbReference>
<sequence>MFTVSRLQRNVKPLARQVQRLTSSERPSIPVCGRPSGVLRTRGYATESDSKLGDEARKLADDAAASLNEGQTTNSDSARPFKSISPFLTGLLVLGVGLTVWGLSADIYGVMTMWPKDVRKDLRSGLYAQRKGDPTIAAQYFQRAWDKLKTTPLKDLEPQPLLKTTGVAVALASTLEEAKRPEEAYKIYQEALWQLRTAYLDVPATPEANPSTPPQVPSPTEPSPPPLLSTETLKILSPAEKMRAVALSYKLGDLAHQLHKPTAEEEAWLSWSVQAVLSAMMSSPALNLSSTKMDIGPGAANQGVGANTEALVEEFGLPLWAPMESLAAPFEALASFYSREDQPDYALPLYLQAISILIPPPPNKTSAQDRCRGAQLMGNVADLILRRSISPEAITQAESWAKKGLEITSGARMARGPIEACEVAYAVLLYNFAMIRELSGDDVKARELFTQSLDHSRKIDMAEAMEHAADALRIMDAKRAAGKAV</sequence>
<keyword evidence="2" id="KW-0472">Membrane</keyword>
<feature type="compositionally biased region" description="Pro residues" evidence="1">
    <location>
        <begin position="211"/>
        <end position="227"/>
    </location>
</feature>
<dbReference type="PANTHER" id="PTHR28142">
    <property type="entry name" value="MITOCHONDRIAL INNER MEMBRANE I-AAA PROTEASE SUPERCOMPLEX SUBUNIT MGR3-RELATED"/>
    <property type="match status" value="1"/>
</dbReference>
<feature type="region of interest" description="Disordered" evidence="1">
    <location>
        <begin position="203"/>
        <end position="227"/>
    </location>
</feature>
<accession>A0A409WCU7</accession>
<keyword evidence="2" id="KW-1133">Transmembrane helix</keyword>
<organism evidence="3 4">
    <name type="scientific">Panaeolus cyanescens</name>
    <dbReference type="NCBI Taxonomy" id="181874"/>
    <lineage>
        <taxon>Eukaryota</taxon>
        <taxon>Fungi</taxon>
        <taxon>Dikarya</taxon>
        <taxon>Basidiomycota</taxon>
        <taxon>Agaricomycotina</taxon>
        <taxon>Agaricomycetes</taxon>
        <taxon>Agaricomycetidae</taxon>
        <taxon>Agaricales</taxon>
        <taxon>Agaricineae</taxon>
        <taxon>Galeropsidaceae</taxon>
        <taxon>Panaeolus</taxon>
    </lineage>
</organism>
<dbReference type="STRING" id="181874.A0A409WCU7"/>
<dbReference type="PANTHER" id="PTHR28142:SF1">
    <property type="entry name" value="MITOCHONDRIAL INNER MEMBRANE I-AAA PROTEASE SUPERCOMPLEX SUBUNIT MGR3-RELATED"/>
    <property type="match status" value="1"/>
</dbReference>
<keyword evidence="4" id="KW-1185">Reference proteome</keyword>
<name>A0A409WCU7_9AGAR</name>
<evidence type="ECO:0000313" key="3">
    <source>
        <dbReference type="EMBL" id="PPQ76323.1"/>
    </source>
</evidence>
<dbReference type="AlphaFoldDB" id="A0A409WCU7"/>
<protein>
    <submittedName>
        <fullName evidence="3">Uncharacterized protein</fullName>
    </submittedName>
</protein>
<comment type="caution">
    <text evidence="3">The sequence shown here is derived from an EMBL/GenBank/DDBJ whole genome shotgun (WGS) entry which is preliminary data.</text>
</comment>
<gene>
    <name evidence="3" type="ORF">CVT24_008382</name>
</gene>
<dbReference type="EMBL" id="NHTK01005585">
    <property type="protein sequence ID" value="PPQ76323.1"/>
    <property type="molecule type" value="Genomic_DNA"/>
</dbReference>
<evidence type="ECO:0000256" key="2">
    <source>
        <dbReference type="SAM" id="Phobius"/>
    </source>
</evidence>
<evidence type="ECO:0000313" key="4">
    <source>
        <dbReference type="Proteomes" id="UP000284842"/>
    </source>
</evidence>
<dbReference type="InParanoid" id="A0A409WCU7"/>
<feature type="transmembrane region" description="Helical" evidence="2">
    <location>
        <begin position="87"/>
        <end position="114"/>
    </location>
</feature>
<dbReference type="OrthoDB" id="10050400at2759"/>
<dbReference type="Gene3D" id="1.25.40.10">
    <property type="entry name" value="Tetratricopeptide repeat domain"/>
    <property type="match status" value="1"/>
</dbReference>
<keyword evidence="2" id="KW-0812">Transmembrane</keyword>
<evidence type="ECO:0000256" key="1">
    <source>
        <dbReference type="SAM" id="MobiDB-lite"/>
    </source>
</evidence>
<reference evidence="3 4" key="1">
    <citation type="journal article" date="2018" name="Evol. Lett.">
        <title>Horizontal gene cluster transfer increased hallucinogenic mushroom diversity.</title>
        <authorList>
            <person name="Reynolds H.T."/>
            <person name="Vijayakumar V."/>
            <person name="Gluck-Thaler E."/>
            <person name="Korotkin H.B."/>
            <person name="Matheny P.B."/>
            <person name="Slot J.C."/>
        </authorList>
    </citation>
    <scope>NUCLEOTIDE SEQUENCE [LARGE SCALE GENOMIC DNA]</scope>
    <source>
        <strain evidence="3 4">2629</strain>
    </source>
</reference>
<proteinExistence type="predicted"/>